<sequence>MGTLINRFDEHHFPMRCPFHKSRSLFVSGGTLSFLVPNSTFESYLFVR</sequence>
<accession>A0AAV0I120</accession>
<dbReference type="Proteomes" id="UP001154282">
    <property type="component" value="Unassembled WGS sequence"/>
</dbReference>
<gene>
    <name evidence="1" type="ORF">LITE_LOCUS6740</name>
</gene>
<comment type="caution">
    <text evidence="1">The sequence shown here is derived from an EMBL/GenBank/DDBJ whole genome shotgun (WGS) entry which is preliminary data.</text>
</comment>
<dbReference type="AlphaFoldDB" id="A0AAV0I120"/>
<name>A0AAV0I120_9ROSI</name>
<keyword evidence="2" id="KW-1185">Reference proteome</keyword>
<protein>
    <submittedName>
        <fullName evidence="1">Uncharacterized protein</fullName>
    </submittedName>
</protein>
<evidence type="ECO:0000313" key="2">
    <source>
        <dbReference type="Proteomes" id="UP001154282"/>
    </source>
</evidence>
<proteinExistence type="predicted"/>
<evidence type="ECO:0000313" key="1">
    <source>
        <dbReference type="EMBL" id="CAI0390458.1"/>
    </source>
</evidence>
<organism evidence="1 2">
    <name type="scientific">Linum tenue</name>
    <dbReference type="NCBI Taxonomy" id="586396"/>
    <lineage>
        <taxon>Eukaryota</taxon>
        <taxon>Viridiplantae</taxon>
        <taxon>Streptophyta</taxon>
        <taxon>Embryophyta</taxon>
        <taxon>Tracheophyta</taxon>
        <taxon>Spermatophyta</taxon>
        <taxon>Magnoliopsida</taxon>
        <taxon>eudicotyledons</taxon>
        <taxon>Gunneridae</taxon>
        <taxon>Pentapetalae</taxon>
        <taxon>rosids</taxon>
        <taxon>fabids</taxon>
        <taxon>Malpighiales</taxon>
        <taxon>Linaceae</taxon>
        <taxon>Linum</taxon>
    </lineage>
</organism>
<reference evidence="1" key="1">
    <citation type="submission" date="2022-08" db="EMBL/GenBank/DDBJ databases">
        <authorList>
            <person name="Gutierrez-Valencia J."/>
        </authorList>
    </citation>
    <scope>NUCLEOTIDE SEQUENCE</scope>
</reference>
<dbReference type="EMBL" id="CAMGYJ010000003">
    <property type="protein sequence ID" value="CAI0390458.1"/>
    <property type="molecule type" value="Genomic_DNA"/>
</dbReference>